<sequence>MSQAPPGPPRAPRETPPWSDTEQFALVYFTSLGINRAPVSYLIAYKAQKEEVRGNADVVRRLDEFRDSNPGLLDDGRRLDKWLRERLTDTNYRNLKSVGDEELAIIRGYHGRHGCNDIQRTIAARERDSEQDEEERRRQAEHVEGSQWWRARNREGELPQ</sequence>
<dbReference type="Proteomes" id="UP001590950">
    <property type="component" value="Unassembled WGS sequence"/>
</dbReference>
<dbReference type="EMBL" id="JBEFKJ010000047">
    <property type="protein sequence ID" value="KAL2036925.1"/>
    <property type="molecule type" value="Genomic_DNA"/>
</dbReference>
<proteinExistence type="predicted"/>
<protein>
    <submittedName>
        <fullName evidence="2">Uncharacterized protein</fullName>
    </submittedName>
</protein>
<feature type="region of interest" description="Disordered" evidence="1">
    <location>
        <begin position="124"/>
        <end position="160"/>
    </location>
</feature>
<comment type="caution">
    <text evidence="2">The sequence shown here is derived from an EMBL/GenBank/DDBJ whole genome shotgun (WGS) entry which is preliminary data.</text>
</comment>
<keyword evidence="3" id="KW-1185">Reference proteome</keyword>
<evidence type="ECO:0000313" key="2">
    <source>
        <dbReference type="EMBL" id="KAL2036925.1"/>
    </source>
</evidence>
<reference evidence="2 3" key="1">
    <citation type="submission" date="2024-09" db="EMBL/GenBank/DDBJ databases">
        <title>Rethinking Asexuality: The Enigmatic Case of Functional Sexual Genes in Lepraria (Stereocaulaceae).</title>
        <authorList>
            <person name="Doellman M."/>
            <person name="Sun Y."/>
            <person name="Barcenas-Pena A."/>
            <person name="Lumbsch H.T."/>
            <person name="Grewe F."/>
        </authorList>
    </citation>
    <scope>NUCLEOTIDE SEQUENCE [LARGE SCALE GENOMIC DNA]</scope>
    <source>
        <strain evidence="2 3">Mercado 3170</strain>
    </source>
</reference>
<gene>
    <name evidence="2" type="ORF">N7G274_010350</name>
</gene>
<evidence type="ECO:0000313" key="3">
    <source>
        <dbReference type="Proteomes" id="UP001590950"/>
    </source>
</evidence>
<evidence type="ECO:0000256" key="1">
    <source>
        <dbReference type="SAM" id="MobiDB-lite"/>
    </source>
</evidence>
<accession>A0ABR3ZUW7</accession>
<name>A0ABR3ZUW7_9LECA</name>
<organism evidence="2 3">
    <name type="scientific">Stereocaulon virgatum</name>
    <dbReference type="NCBI Taxonomy" id="373712"/>
    <lineage>
        <taxon>Eukaryota</taxon>
        <taxon>Fungi</taxon>
        <taxon>Dikarya</taxon>
        <taxon>Ascomycota</taxon>
        <taxon>Pezizomycotina</taxon>
        <taxon>Lecanoromycetes</taxon>
        <taxon>OSLEUM clade</taxon>
        <taxon>Lecanoromycetidae</taxon>
        <taxon>Lecanorales</taxon>
        <taxon>Lecanorineae</taxon>
        <taxon>Stereocaulaceae</taxon>
        <taxon>Stereocaulon</taxon>
    </lineage>
</organism>
<feature type="compositionally biased region" description="Basic and acidic residues" evidence="1">
    <location>
        <begin position="124"/>
        <end position="144"/>
    </location>
</feature>